<comment type="caution">
    <text evidence="1">The sequence shown here is derived from an EMBL/GenBank/DDBJ whole genome shotgun (WGS) entry which is preliminary data.</text>
</comment>
<feature type="non-terminal residue" evidence="1">
    <location>
        <position position="50"/>
    </location>
</feature>
<dbReference type="Proteomes" id="UP001057452">
    <property type="component" value="Chromosome 1"/>
</dbReference>
<reference evidence="1" key="1">
    <citation type="submission" date="2022-05" db="EMBL/GenBank/DDBJ databases">
        <title>Chromosome-level genome of Chaenocephalus aceratus.</title>
        <authorList>
            <person name="Park H."/>
        </authorList>
    </citation>
    <scope>NUCLEOTIDE SEQUENCE</scope>
    <source>
        <strain evidence="1">KU_202001</strain>
    </source>
</reference>
<accession>A0ACB9XWT6</accession>
<gene>
    <name evidence="1" type="ORF">KUCAC02_015282</name>
</gene>
<evidence type="ECO:0000313" key="1">
    <source>
        <dbReference type="EMBL" id="KAI4832310.1"/>
    </source>
</evidence>
<evidence type="ECO:0000313" key="2">
    <source>
        <dbReference type="Proteomes" id="UP001057452"/>
    </source>
</evidence>
<protein>
    <submittedName>
        <fullName evidence="1">Uncharacterized protein</fullName>
    </submittedName>
</protein>
<sequence>KRRQRLDREESESQFERDESESQESESQFERDESESQAEIYSKPNHPDPR</sequence>
<name>A0ACB9XWT6_CHAAC</name>
<dbReference type="EMBL" id="CM043785">
    <property type="protein sequence ID" value="KAI4832310.1"/>
    <property type="molecule type" value="Genomic_DNA"/>
</dbReference>
<keyword evidence="2" id="KW-1185">Reference proteome</keyword>
<feature type="non-terminal residue" evidence="1">
    <location>
        <position position="1"/>
    </location>
</feature>
<organism evidence="1 2">
    <name type="scientific">Chaenocephalus aceratus</name>
    <name type="common">Blackfin icefish</name>
    <name type="synonym">Chaenichthys aceratus</name>
    <dbReference type="NCBI Taxonomy" id="36190"/>
    <lineage>
        <taxon>Eukaryota</taxon>
        <taxon>Metazoa</taxon>
        <taxon>Chordata</taxon>
        <taxon>Craniata</taxon>
        <taxon>Vertebrata</taxon>
        <taxon>Euteleostomi</taxon>
        <taxon>Actinopterygii</taxon>
        <taxon>Neopterygii</taxon>
        <taxon>Teleostei</taxon>
        <taxon>Neoteleostei</taxon>
        <taxon>Acanthomorphata</taxon>
        <taxon>Eupercaria</taxon>
        <taxon>Perciformes</taxon>
        <taxon>Notothenioidei</taxon>
        <taxon>Channichthyidae</taxon>
        <taxon>Chaenocephalus</taxon>
    </lineage>
</organism>
<proteinExistence type="predicted"/>